<keyword evidence="3" id="KW-0472">Membrane</keyword>
<evidence type="ECO:0000313" key="5">
    <source>
        <dbReference type="EMBL" id="VFT87872.1"/>
    </source>
</evidence>
<feature type="transmembrane region" description="Helical" evidence="3">
    <location>
        <begin position="87"/>
        <end position="107"/>
    </location>
</feature>
<dbReference type="InterPro" id="IPR050333">
    <property type="entry name" value="SLRP"/>
</dbReference>
<dbReference type="GO" id="GO:0005615">
    <property type="term" value="C:extracellular space"/>
    <property type="evidence" value="ECO:0007669"/>
    <property type="project" value="TreeGrafter"/>
</dbReference>
<name>A0A485KTJ1_9STRA</name>
<protein>
    <submittedName>
        <fullName evidence="5">Aste57867_11004 protein</fullName>
    </submittedName>
</protein>
<dbReference type="EMBL" id="CAADRA010005265">
    <property type="protein sequence ID" value="VFT87872.1"/>
    <property type="molecule type" value="Genomic_DNA"/>
</dbReference>
<reference evidence="4" key="2">
    <citation type="submission" date="2019-06" db="EMBL/GenBank/DDBJ databases">
        <title>Genomics analysis of Aphanomyces spp. identifies a new class of oomycete effector associated with host adaptation.</title>
        <authorList>
            <person name="Gaulin E."/>
        </authorList>
    </citation>
    <scope>NUCLEOTIDE SEQUENCE</scope>
    <source>
        <strain evidence="4">CBS 578.67</strain>
    </source>
</reference>
<feature type="transmembrane region" description="Helical" evidence="3">
    <location>
        <begin position="53"/>
        <end position="75"/>
    </location>
</feature>
<dbReference type="Proteomes" id="UP000332933">
    <property type="component" value="Unassembled WGS sequence"/>
</dbReference>
<dbReference type="AlphaFoldDB" id="A0A485KTJ1"/>
<feature type="transmembrane region" description="Helical" evidence="3">
    <location>
        <begin position="12"/>
        <end position="32"/>
    </location>
</feature>
<sequence>MQILGTVIDAWFVQAYAIIVVVHSLLTPWLFVSTRHRAGGRLHTVLVGWSRSVVSFCLSCLLPVLSLIAPALEYLWVDPTLSRDTFWTTRVLLVAQIVVVTSGFDYVTKGAMGIGTLLSFHRLANSLDPPTPFVVPHLAISVSPPPPLLTTISRRRHRFCHPTTFFLASSLAWGLTLAILLLYGFLFRASCPPICLAPVTPLFSHACHCKYVYVNCHRLGDENLDVDAQLLPALNGRDVFTIRISRCDLVHGLANVTLAAFPQLRILHVEFTHMQTWTGRLPASLTTLVIRQSHLATLPTILHSDVPSSLATLYIEASPIRMLHDTVATSWQSLLELVLDNVSFADGAPPLAVTNLSRLSYLSLRFNRLTQVSMTWQSLAQAQMLALNQMDLSGNYLTEGPWSWWAAQTSHETMTSALSLRANPIAALPLTVDISSLTNRQLVLDDTAYCTETEPRPLFCLDSFCAPACLLSMVGDHLCDLACFNVACAYDKDDCTSIGLEADQI</sequence>
<dbReference type="SUPFAM" id="SSF52058">
    <property type="entry name" value="L domain-like"/>
    <property type="match status" value="1"/>
</dbReference>
<gene>
    <name evidence="5" type="primary">Aste57867_11004</name>
    <name evidence="4" type="ORF">As57867_010963</name>
    <name evidence="5" type="ORF">ASTE57867_11004</name>
</gene>
<feature type="transmembrane region" description="Helical" evidence="3">
    <location>
        <begin position="164"/>
        <end position="186"/>
    </location>
</feature>
<keyword evidence="6" id="KW-1185">Reference proteome</keyword>
<dbReference type="InterPro" id="IPR032675">
    <property type="entry name" value="LRR_dom_sf"/>
</dbReference>
<keyword evidence="3" id="KW-0812">Transmembrane</keyword>
<keyword evidence="1" id="KW-0433">Leucine-rich repeat</keyword>
<dbReference type="OrthoDB" id="78056at2759"/>
<reference evidence="5 6" key="1">
    <citation type="submission" date="2019-03" db="EMBL/GenBank/DDBJ databases">
        <authorList>
            <person name="Gaulin E."/>
            <person name="Dumas B."/>
        </authorList>
    </citation>
    <scope>NUCLEOTIDE SEQUENCE [LARGE SCALE GENOMIC DNA]</scope>
    <source>
        <strain evidence="5">CBS 568.67</strain>
    </source>
</reference>
<keyword evidence="2" id="KW-0677">Repeat</keyword>
<dbReference type="EMBL" id="VJMH01005244">
    <property type="protein sequence ID" value="KAF0698378.1"/>
    <property type="molecule type" value="Genomic_DNA"/>
</dbReference>
<evidence type="ECO:0000256" key="3">
    <source>
        <dbReference type="SAM" id="Phobius"/>
    </source>
</evidence>
<dbReference type="PANTHER" id="PTHR45712:SF22">
    <property type="entry name" value="INSULIN-LIKE GROWTH FACTOR-BINDING PROTEIN COMPLEX ACID LABILE SUBUNIT"/>
    <property type="match status" value="1"/>
</dbReference>
<organism evidence="5 6">
    <name type="scientific">Aphanomyces stellatus</name>
    <dbReference type="NCBI Taxonomy" id="120398"/>
    <lineage>
        <taxon>Eukaryota</taxon>
        <taxon>Sar</taxon>
        <taxon>Stramenopiles</taxon>
        <taxon>Oomycota</taxon>
        <taxon>Saprolegniomycetes</taxon>
        <taxon>Saprolegniales</taxon>
        <taxon>Verrucalvaceae</taxon>
        <taxon>Aphanomyces</taxon>
    </lineage>
</organism>
<accession>A0A485KTJ1</accession>
<dbReference type="Gene3D" id="3.80.10.10">
    <property type="entry name" value="Ribonuclease Inhibitor"/>
    <property type="match status" value="1"/>
</dbReference>
<evidence type="ECO:0000313" key="4">
    <source>
        <dbReference type="EMBL" id="KAF0698378.1"/>
    </source>
</evidence>
<proteinExistence type="predicted"/>
<dbReference type="PANTHER" id="PTHR45712">
    <property type="entry name" value="AGAP008170-PA"/>
    <property type="match status" value="1"/>
</dbReference>
<evidence type="ECO:0000256" key="1">
    <source>
        <dbReference type="ARBA" id="ARBA00022614"/>
    </source>
</evidence>
<evidence type="ECO:0000313" key="6">
    <source>
        <dbReference type="Proteomes" id="UP000332933"/>
    </source>
</evidence>
<keyword evidence="3" id="KW-1133">Transmembrane helix</keyword>
<evidence type="ECO:0000256" key="2">
    <source>
        <dbReference type="ARBA" id="ARBA00022737"/>
    </source>
</evidence>